<dbReference type="AlphaFoldDB" id="A0A0H2KM41"/>
<dbReference type="STRING" id="264251.FB00_11975"/>
<dbReference type="Proteomes" id="UP000035265">
    <property type="component" value="Unassembled WGS sequence"/>
</dbReference>
<sequence length="352" mass="38212">MNVPPPPRWVRRLLLAPAVVVLAVLLVPTSIMLVLLVGGIVSWALPGRLRAPRVLWLASFYVVWDAAALVALFGLWVGSGFGWALDRPAFRRAHVRLAGTMLSVLFWQVRWTLRLRIDVDLSEADGLDGAPVLVVSRHAGPGDSFVLMDRIVNAAGREPRVVLKDTLQWDPAIDVLLHRVPAYFVVPRSRRPHGAPSGSEAVAELATDLAPDSAVLLFPEGGNVTPRRRDTRIAALRASGEDDLAVLAEGMPHVMAPHVGGFLAALDATPTTGVAVVAHTGLERLVTVRDIWRELPMDKRLTLKIWATPREALPAGDEERAAWLYAQWVRLDAWLAASGAPTVPSGDRDPAA</sequence>
<keyword evidence="3" id="KW-0012">Acyltransferase</keyword>
<dbReference type="Pfam" id="PF01553">
    <property type="entry name" value="Acyltransferase"/>
    <property type="match status" value="1"/>
</dbReference>
<keyword evidence="1" id="KW-0472">Membrane</keyword>
<evidence type="ECO:0000313" key="4">
    <source>
        <dbReference type="Proteomes" id="UP000035265"/>
    </source>
</evidence>
<dbReference type="InterPro" id="IPR002123">
    <property type="entry name" value="Plipid/glycerol_acylTrfase"/>
</dbReference>
<proteinExistence type="predicted"/>
<keyword evidence="3" id="KW-0808">Transferase</keyword>
<accession>A0A0H2KM41</accession>
<feature type="domain" description="Phospholipid/glycerol acyltransferase" evidence="2">
    <location>
        <begin position="132"/>
        <end position="263"/>
    </location>
</feature>
<evidence type="ECO:0000256" key="1">
    <source>
        <dbReference type="SAM" id="Phobius"/>
    </source>
</evidence>
<dbReference type="RefSeq" id="WP_047233085.1">
    <property type="nucleotide sequence ID" value="NZ_JNBQ01000013.1"/>
</dbReference>
<keyword evidence="1" id="KW-0812">Transmembrane</keyword>
<gene>
    <name evidence="3" type="ORF">FB00_11975</name>
</gene>
<dbReference type="PATRIC" id="fig|264251.5.peg.2435"/>
<evidence type="ECO:0000313" key="3">
    <source>
        <dbReference type="EMBL" id="KLN34551.1"/>
    </source>
</evidence>
<protein>
    <submittedName>
        <fullName evidence="3">Glycerol acyltransferase</fullName>
    </submittedName>
</protein>
<keyword evidence="1" id="KW-1133">Transmembrane helix</keyword>
<dbReference type="GO" id="GO:0016746">
    <property type="term" value="F:acyltransferase activity"/>
    <property type="evidence" value="ECO:0007669"/>
    <property type="project" value="UniProtKB-KW"/>
</dbReference>
<organism evidence="3 4">
    <name type="scientific">Cellulosimicrobium funkei</name>
    <dbReference type="NCBI Taxonomy" id="264251"/>
    <lineage>
        <taxon>Bacteria</taxon>
        <taxon>Bacillati</taxon>
        <taxon>Actinomycetota</taxon>
        <taxon>Actinomycetes</taxon>
        <taxon>Micrococcales</taxon>
        <taxon>Promicromonosporaceae</taxon>
        <taxon>Cellulosimicrobium</taxon>
    </lineage>
</organism>
<feature type="transmembrane region" description="Helical" evidence="1">
    <location>
        <begin position="20"/>
        <end position="45"/>
    </location>
</feature>
<dbReference type="SMART" id="SM00563">
    <property type="entry name" value="PlsC"/>
    <property type="match status" value="1"/>
</dbReference>
<feature type="transmembrane region" description="Helical" evidence="1">
    <location>
        <begin position="54"/>
        <end position="77"/>
    </location>
</feature>
<reference evidence="3 4" key="1">
    <citation type="submission" date="2014-05" db="EMBL/GenBank/DDBJ databases">
        <title>Cellulosimicrobium funkei U11 genome.</title>
        <authorList>
            <person name="Hu C."/>
            <person name="Gong Y."/>
            <person name="Wan W."/>
            <person name="Jiang M."/>
        </authorList>
    </citation>
    <scope>NUCLEOTIDE SEQUENCE [LARGE SCALE GENOMIC DNA]</scope>
    <source>
        <strain evidence="3 4">U11</strain>
    </source>
</reference>
<name>A0A0H2KM41_9MICO</name>
<keyword evidence="4" id="KW-1185">Reference proteome</keyword>
<dbReference type="EMBL" id="JNBQ01000013">
    <property type="protein sequence ID" value="KLN34551.1"/>
    <property type="molecule type" value="Genomic_DNA"/>
</dbReference>
<evidence type="ECO:0000259" key="2">
    <source>
        <dbReference type="SMART" id="SM00563"/>
    </source>
</evidence>
<comment type="caution">
    <text evidence="3">The sequence shown here is derived from an EMBL/GenBank/DDBJ whole genome shotgun (WGS) entry which is preliminary data.</text>
</comment>